<gene>
    <name evidence="3" type="ORF">BLA29_000668</name>
</gene>
<organism evidence="3 4">
    <name type="scientific">Euroglyphus maynei</name>
    <name type="common">Mayne's house dust mite</name>
    <dbReference type="NCBI Taxonomy" id="6958"/>
    <lineage>
        <taxon>Eukaryota</taxon>
        <taxon>Metazoa</taxon>
        <taxon>Ecdysozoa</taxon>
        <taxon>Arthropoda</taxon>
        <taxon>Chelicerata</taxon>
        <taxon>Arachnida</taxon>
        <taxon>Acari</taxon>
        <taxon>Acariformes</taxon>
        <taxon>Sarcoptiformes</taxon>
        <taxon>Astigmata</taxon>
        <taxon>Psoroptidia</taxon>
        <taxon>Analgoidea</taxon>
        <taxon>Pyroglyphidae</taxon>
        <taxon>Pyroglyphinae</taxon>
        <taxon>Euroglyphus</taxon>
    </lineage>
</organism>
<proteinExistence type="inferred from homology"/>
<evidence type="ECO:0000313" key="4">
    <source>
        <dbReference type="Proteomes" id="UP000194236"/>
    </source>
</evidence>
<dbReference type="InterPro" id="IPR002347">
    <property type="entry name" value="SDR_fam"/>
</dbReference>
<dbReference type="PANTHER" id="PTHR24322:SF736">
    <property type="entry name" value="RETINOL DEHYDROGENASE 10"/>
    <property type="match status" value="1"/>
</dbReference>
<accession>A0A1Y3B2E7</accession>
<comment type="caution">
    <text evidence="3">The sequence shown here is derived from an EMBL/GenBank/DDBJ whole genome shotgun (WGS) entry which is preliminary data.</text>
</comment>
<dbReference type="EMBL" id="MUJZ01044221">
    <property type="protein sequence ID" value="OTF74991.1"/>
    <property type="molecule type" value="Genomic_DNA"/>
</dbReference>
<keyword evidence="4" id="KW-1185">Reference proteome</keyword>
<reference evidence="3 4" key="1">
    <citation type="submission" date="2017-03" db="EMBL/GenBank/DDBJ databases">
        <title>Genome Survey of Euroglyphus maynei.</title>
        <authorList>
            <person name="Arlian L.G."/>
            <person name="Morgan M.S."/>
            <person name="Rider S.D."/>
        </authorList>
    </citation>
    <scope>NUCLEOTIDE SEQUENCE [LARGE SCALE GENOMIC DNA]</scope>
    <source>
        <strain evidence="3">Arlian Lab</strain>
        <tissue evidence="3">Whole body</tissue>
    </source>
</reference>
<evidence type="ECO:0000256" key="2">
    <source>
        <dbReference type="ARBA" id="ARBA00023002"/>
    </source>
</evidence>
<dbReference type="InterPro" id="IPR036291">
    <property type="entry name" value="NAD(P)-bd_dom_sf"/>
</dbReference>
<dbReference type="Proteomes" id="UP000194236">
    <property type="component" value="Unassembled WGS sequence"/>
</dbReference>
<dbReference type="Pfam" id="PF00106">
    <property type="entry name" value="adh_short"/>
    <property type="match status" value="1"/>
</dbReference>
<name>A0A1Y3B2E7_EURMA</name>
<dbReference type="OrthoDB" id="5840532at2759"/>
<dbReference type="PANTHER" id="PTHR24322">
    <property type="entry name" value="PKSB"/>
    <property type="match status" value="1"/>
</dbReference>
<sequence length="285" mass="32281">MEVIYEFFTLIWNIVLVYFEIIKSWFKSKEQKNLSRKVIVITGSAHGIGKEMSIKLNRLGARLALIDINQNQNDELIEQLKLESPDADIVGYACDLTDGSEVDILSNIIDLILCVSTHQLQYLTQIDNAGIVKCAPFNELEPQDIRRTFDVNVFAHFWLIRHFLPSMIERRNGHIVAISSACGLSGKGNLVDYCAAKHAVVGLMTALDCELRLLNLDDRIQLTTICPLTIATGMFKRPSTRFSFLMPILTPIKVAQTIIDMIREPDSPFLITIPAHAYWMIMLEK</sequence>
<dbReference type="Gene3D" id="3.40.50.720">
    <property type="entry name" value="NAD(P)-binding Rossmann-like Domain"/>
    <property type="match status" value="1"/>
</dbReference>
<evidence type="ECO:0000256" key="1">
    <source>
        <dbReference type="ARBA" id="ARBA00006484"/>
    </source>
</evidence>
<protein>
    <submittedName>
        <fullName evidence="3">Epidermal retinol dehydrogenase 2-like protein</fullName>
    </submittedName>
</protein>
<dbReference type="GO" id="GO:0016616">
    <property type="term" value="F:oxidoreductase activity, acting on the CH-OH group of donors, NAD or NADP as acceptor"/>
    <property type="evidence" value="ECO:0007669"/>
    <property type="project" value="TreeGrafter"/>
</dbReference>
<dbReference type="AlphaFoldDB" id="A0A1Y3B2E7"/>
<evidence type="ECO:0000313" key="3">
    <source>
        <dbReference type="EMBL" id="OTF74991.1"/>
    </source>
</evidence>
<dbReference type="SUPFAM" id="SSF51735">
    <property type="entry name" value="NAD(P)-binding Rossmann-fold domains"/>
    <property type="match status" value="1"/>
</dbReference>
<dbReference type="PRINTS" id="PR00081">
    <property type="entry name" value="GDHRDH"/>
</dbReference>
<comment type="similarity">
    <text evidence="1">Belongs to the short-chain dehydrogenases/reductases (SDR) family.</text>
</comment>
<keyword evidence="2" id="KW-0560">Oxidoreductase</keyword>
<dbReference type="GO" id="GO:0005811">
    <property type="term" value="C:lipid droplet"/>
    <property type="evidence" value="ECO:0007669"/>
    <property type="project" value="TreeGrafter"/>
</dbReference>